<name>B9IDN6_POPTR</name>
<dbReference type="FunCoup" id="B9IDN6">
    <property type="interactions" value="2446"/>
</dbReference>
<protein>
    <recommendedName>
        <fullName evidence="3">Protein PLASTID TRANSCRIPTIONALLY ACTIVE 7</fullName>
    </recommendedName>
</protein>
<dbReference type="InParanoid" id="B9IDN6"/>
<evidence type="ECO:0000313" key="2">
    <source>
        <dbReference type="Proteomes" id="UP000006729"/>
    </source>
</evidence>
<dbReference type="GO" id="GO:0000427">
    <property type="term" value="C:plastid-encoded plastid RNA polymerase complex"/>
    <property type="evidence" value="ECO:0007669"/>
    <property type="project" value="InterPro"/>
</dbReference>
<organism evidence="1 2">
    <name type="scientific">Populus trichocarpa</name>
    <name type="common">Western balsam poplar</name>
    <name type="synonym">Populus balsamifera subsp. trichocarpa</name>
    <dbReference type="NCBI Taxonomy" id="3694"/>
    <lineage>
        <taxon>Eukaryota</taxon>
        <taxon>Viridiplantae</taxon>
        <taxon>Streptophyta</taxon>
        <taxon>Embryophyta</taxon>
        <taxon>Tracheophyta</taxon>
        <taxon>Spermatophyta</taxon>
        <taxon>Magnoliopsida</taxon>
        <taxon>eudicotyledons</taxon>
        <taxon>Gunneridae</taxon>
        <taxon>Pentapetalae</taxon>
        <taxon>rosids</taxon>
        <taxon>fabids</taxon>
        <taxon>Malpighiales</taxon>
        <taxon>Salicaceae</taxon>
        <taxon>Saliceae</taxon>
        <taxon>Populus</taxon>
    </lineage>
</organism>
<comment type="caution">
    <text evidence="1">The sequence shown here is derived from an EMBL/GenBank/DDBJ whole genome shotgun (WGS) entry which is preliminary data.</text>
</comment>
<dbReference type="PANTHER" id="PTHR37257:SF1">
    <property type="entry name" value="PROTEIN PLASTID TRANSCRIPTIONALLY ACTIVE 7"/>
    <property type="match status" value="1"/>
</dbReference>
<sequence>MLTQRRELYSISVLPGGINRVDDRSMPFALEAGKYAAEIVGSSNGLVCLSIRSKISNDLNAHILWNPATRQYRELPPNRICYSQAQGFGFHHGINDYKLLQVAYRKNGQQEAKVLALSTGSWRKVEDTLPSYDYGIAKPVVVKGVWYHMATAARETPFIIRFDMGDDTFSKVKTAPIPYHSSPEYLVKKVKLMEYKELPAICVFEYNYWIPYPSLSFKIDIWLMNNEQSWTKVLTCSQNSVPISDVGLLPLGFWVDEESIISENYKRDGLSLFNLSNKQSKVVVVDEAKRFGSAHSYVESMVSVYPTRSQDRDSTN</sequence>
<dbReference type="eggNOG" id="ENOG502RZZ1">
    <property type="taxonomic scope" value="Eukaryota"/>
</dbReference>
<dbReference type="EMBL" id="CM009304">
    <property type="protein sequence ID" value="PNS99796.2"/>
    <property type="molecule type" value="Genomic_DNA"/>
</dbReference>
<dbReference type="STRING" id="3694.B9IDN6"/>
<dbReference type="AlphaFoldDB" id="B9IDN6"/>
<keyword evidence="2" id="KW-1185">Reference proteome</keyword>
<dbReference type="HOGENOM" id="CLU_101965_2_0_1"/>
<dbReference type="GO" id="GO:0042793">
    <property type="term" value="P:plastid transcription"/>
    <property type="evidence" value="ECO:0007669"/>
    <property type="project" value="InterPro"/>
</dbReference>
<dbReference type="Proteomes" id="UP000006729">
    <property type="component" value="Chromosome 15"/>
</dbReference>
<reference evidence="1 2" key="1">
    <citation type="journal article" date="2006" name="Science">
        <title>The genome of black cottonwood, Populus trichocarpa (Torr. &amp; Gray).</title>
        <authorList>
            <person name="Tuskan G.A."/>
            <person name="Difazio S."/>
            <person name="Jansson S."/>
            <person name="Bohlmann J."/>
            <person name="Grigoriev I."/>
            <person name="Hellsten U."/>
            <person name="Putnam N."/>
            <person name="Ralph S."/>
            <person name="Rombauts S."/>
            <person name="Salamov A."/>
            <person name="Schein J."/>
            <person name="Sterck L."/>
            <person name="Aerts A."/>
            <person name="Bhalerao R.R."/>
            <person name="Bhalerao R.P."/>
            <person name="Blaudez D."/>
            <person name="Boerjan W."/>
            <person name="Brun A."/>
            <person name="Brunner A."/>
            <person name="Busov V."/>
            <person name="Campbell M."/>
            <person name="Carlson J."/>
            <person name="Chalot M."/>
            <person name="Chapman J."/>
            <person name="Chen G.L."/>
            <person name="Cooper D."/>
            <person name="Coutinho P.M."/>
            <person name="Couturier J."/>
            <person name="Covert S."/>
            <person name="Cronk Q."/>
            <person name="Cunningham R."/>
            <person name="Davis J."/>
            <person name="Degroeve S."/>
            <person name="Dejardin A."/>
            <person name="Depamphilis C."/>
            <person name="Detter J."/>
            <person name="Dirks B."/>
            <person name="Dubchak I."/>
            <person name="Duplessis S."/>
            <person name="Ehlting J."/>
            <person name="Ellis B."/>
            <person name="Gendler K."/>
            <person name="Goodstein D."/>
            <person name="Gribskov M."/>
            <person name="Grimwood J."/>
            <person name="Groover A."/>
            <person name="Gunter L."/>
            <person name="Hamberger B."/>
            <person name="Heinze B."/>
            <person name="Helariutta Y."/>
            <person name="Henrissat B."/>
            <person name="Holligan D."/>
            <person name="Holt R."/>
            <person name="Huang W."/>
            <person name="Islam-Faridi N."/>
            <person name="Jones S."/>
            <person name="Jones-Rhoades M."/>
            <person name="Jorgensen R."/>
            <person name="Joshi C."/>
            <person name="Kangasjarvi J."/>
            <person name="Karlsson J."/>
            <person name="Kelleher C."/>
            <person name="Kirkpatrick R."/>
            <person name="Kirst M."/>
            <person name="Kohler A."/>
            <person name="Kalluri U."/>
            <person name="Larimer F."/>
            <person name="Leebens-Mack J."/>
            <person name="Leple J.C."/>
            <person name="Locascio P."/>
            <person name="Lou Y."/>
            <person name="Lucas S."/>
            <person name="Martin F."/>
            <person name="Montanini B."/>
            <person name="Napoli C."/>
            <person name="Nelson D.R."/>
            <person name="Nelson C."/>
            <person name="Nieminen K."/>
            <person name="Nilsson O."/>
            <person name="Pereda V."/>
            <person name="Peter G."/>
            <person name="Philippe R."/>
            <person name="Pilate G."/>
            <person name="Poliakov A."/>
            <person name="Razumovskaya J."/>
            <person name="Richardson P."/>
            <person name="Rinaldi C."/>
            <person name="Ritland K."/>
            <person name="Rouze P."/>
            <person name="Ryaboy D."/>
            <person name="Schmutz J."/>
            <person name="Schrader J."/>
            <person name="Segerman B."/>
            <person name="Shin H."/>
            <person name="Siddiqui A."/>
            <person name="Sterky F."/>
            <person name="Terry A."/>
            <person name="Tsai C.J."/>
            <person name="Uberbacher E."/>
            <person name="Unneberg P."/>
            <person name="Vahala J."/>
            <person name="Wall K."/>
            <person name="Wessler S."/>
            <person name="Yang G."/>
            <person name="Yin T."/>
            <person name="Douglas C."/>
            <person name="Marra M."/>
            <person name="Sandberg G."/>
            <person name="Van de Peer Y."/>
            <person name="Rokhsar D."/>
        </authorList>
    </citation>
    <scope>NUCLEOTIDE SEQUENCE [LARGE SCALE GENOMIC DNA]</scope>
    <source>
        <strain evidence="2">cv. Nisqually</strain>
    </source>
</reference>
<gene>
    <name evidence="1" type="ORF">POPTR_015G011000v4</name>
</gene>
<dbReference type="PANTHER" id="PTHR37257">
    <property type="entry name" value="PROTEIN PLASTID TRANSCRIPTIONALLY ACTIVE 7"/>
    <property type="match status" value="1"/>
</dbReference>
<dbReference type="InterPro" id="IPR038958">
    <property type="entry name" value="PTAC7"/>
</dbReference>
<proteinExistence type="predicted"/>
<accession>B9IDN6</accession>
<dbReference type="KEGG" id="pop:7464533"/>
<evidence type="ECO:0008006" key="3">
    <source>
        <dbReference type="Google" id="ProtNLM"/>
    </source>
</evidence>
<evidence type="ECO:0000313" key="1">
    <source>
        <dbReference type="EMBL" id="PNS99796.2"/>
    </source>
</evidence>
<dbReference type="OrthoDB" id="1915194at2759"/>